<organism evidence="2 3">
    <name type="scientific">Mycena maculata</name>
    <dbReference type="NCBI Taxonomy" id="230809"/>
    <lineage>
        <taxon>Eukaryota</taxon>
        <taxon>Fungi</taxon>
        <taxon>Dikarya</taxon>
        <taxon>Basidiomycota</taxon>
        <taxon>Agaricomycotina</taxon>
        <taxon>Agaricomycetes</taxon>
        <taxon>Agaricomycetidae</taxon>
        <taxon>Agaricales</taxon>
        <taxon>Marasmiineae</taxon>
        <taxon>Mycenaceae</taxon>
        <taxon>Mycena</taxon>
    </lineage>
</organism>
<dbReference type="InterPro" id="IPR001810">
    <property type="entry name" value="F-box_dom"/>
</dbReference>
<comment type="caution">
    <text evidence="2">The sequence shown here is derived from an EMBL/GenBank/DDBJ whole genome shotgun (WGS) entry which is preliminary data.</text>
</comment>
<accession>A0AAD7MQ01</accession>
<evidence type="ECO:0000313" key="2">
    <source>
        <dbReference type="EMBL" id="KAJ7727551.1"/>
    </source>
</evidence>
<keyword evidence="3" id="KW-1185">Reference proteome</keyword>
<dbReference type="EMBL" id="JARJLG010000211">
    <property type="protein sequence ID" value="KAJ7727551.1"/>
    <property type="molecule type" value="Genomic_DNA"/>
</dbReference>
<dbReference type="SMART" id="SM00256">
    <property type="entry name" value="FBOX"/>
    <property type="match status" value="1"/>
</dbReference>
<proteinExistence type="predicted"/>
<dbReference type="InterPro" id="IPR036047">
    <property type="entry name" value="F-box-like_dom_sf"/>
</dbReference>
<evidence type="ECO:0000313" key="3">
    <source>
        <dbReference type="Proteomes" id="UP001215280"/>
    </source>
</evidence>
<dbReference type="Pfam" id="PF12937">
    <property type="entry name" value="F-box-like"/>
    <property type="match status" value="1"/>
</dbReference>
<name>A0AAD7MQ01_9AGAR</name>
<gene>
    <name evidence="2" type="ORF">DFH07DRAFT_851746</name>
</gene>
<dbReference type="PROSITE" id="PS50181">
    <property type="entry name" value="FBOX"/>
    <property type="match status" value="1"/>
</dbReference>
<protein>
    <recommendedName>
        <fullName evidence="1">F-box domain-containing protein</fullName>
    </recommendedName>
</protein>
<dbReference type="Proteomes" id="UP001215280">
    <property type="component" value="Unassembled WGS sequence"/>
</dbReference>
<evidence type="ECO:0000259" key="1">
    <source>
        <dbReference type="PROSITE" id="PS50181"/>
    </source>
</evidence>
<sequence length="468" mass="51263">MLAEIPLDIILEVTSFLDLQDSLRFIATCSSFHSLASTKDLWFKTLDRIQNAHMQPLPCQFGTDISSLPIAALRKLAIHAYALKKNWSSDRAIPVSVRTFPLGADYGEIRVIPGTNFVVTNSNERFVCWDTTSGASLGAVEHEDANTGYQLGRSPPFQSLGQCFIGLASKSSTKLTLIVVRIDYRDESAVTVSRIYSKILSTPEFQPTAIPDVALDDEVIGMVFGGLIDQFSLLVYCGFQDHIVHRVPLDIRAGLGSTPSCVLYKGNFYINCQSSDEPCTIIRVRIGTSGPSNAEVEKISLHIPSIPEIQTQYVSFAPALLLPPKYGVFNVTRRTSEVRTAGFPERTQRVYFWPAADPGNDSRLEFGEVCAYEHPTEITGPFCGSSGRVAVLIDRGQRRHFLRPQTGLGVVRYAAHPAPHTTFHRLDTAAVGINFYTAVVALDDTLGVVYVTHLGAGAAASMAVLRYA</sequence>
<feature type="domain" description="F-box" evidence="1">
    <location>
        <begin position="1"/>
        <end position="45"/>
    </location>
</feature>
<reference evidence="2" key="1">
    <citation type="submission" date="2023-03" db="EMBL/GenBank/DDBJ databases">
        <title>Massive genome expansion in bonnet fungi (Mycena s.s.) driven by repeated elements and novel gene families across ecological guilds.</title>
        <authorList>
            <consortium name="Lawrence Berkeley National Laboratory"/>
            <person name="Harder C.B."/>
            <person name="Miyauchi S."/>
            <person name="Viragh M."/>
            <person name="Kuo A."/>
            <person name="Thoen E."/>
            <person name="Andreopoulos B."/>
            <person name="Lu D."/>
            <person name="Skrede I."/>
            <person name="Drula E."/>
            <person name="Henrissat B."/>
            <person name="Morin E."/>
            <person name="Kohler A."/>
            <person name="Barry K."/>
            <person name="LaButti K."/>
            <person name="Morin E."/>
            <person name="Salamov A."/>
            <person name="Lipzen A."/>
            <person name="Mereny Z."/>
            <person name="Hegedus B."/>
            <person name="Baldrian P."/>
            <person name="Stursova M."/>
            <person name="Weitz H."/>
            <person name="Taylor A."/>
            <person name="Grigoriev I.V."/>
            <person name="Nagy L.G."/>
            <person name="Martin F."/>
            <person name="Kauserud H."/>
        </authorList>
    </citation>
    <scope>NUCLEOTIDE SEQUENCE</scope>
    <source>
        <strain evidence="2">CBHHK188m</strain>
    </source>
</reference>
<dbReference type="SUPFAM" id="SSF81383">
    <property type="entry name" value="F-box domain"/>
    <property type="match status" value="1"/>
</dbReference>
<dbReference type="Gene3D" id="1.20.1280.50">
    <property type="match status" value="1"/>
</dbReference>
<dbReference type="AlphaFoldDB" id="A0AAD7MQ01"/>